<keyword evidence="3" id="KW-1185">Reference proteome</keyword>
<keyword evidence="1" id="KW-0472">Membrane</keyword>
<name>A0A6A8G7Y1_9EURY</name>
<keyword evidence="1" id="KW-1133">Transmembrane helix</keyword>
<sequence length="91" mass="9483">MSRGYSTTPHTPRRHSAFTPYLLVVVGLVTFCLAVFAPIADLSAGPSLVNVATSGSTPMLDGRTLVVSGGLVLISTAATLFGLLLLLIRLK</sequence>
<comment type="caution">
    <text evidence="2">The sequence shown here is derived from an EMBL/GenBank/DDBJ whole genome shotgun (WGS) entry which is preliminary data.</text>
</comment>
<keyword evidence="1" id="KW-0812">Transmembrane</keyword>
<reference evidence="2 3" key="1">
    <citation type="submission" date="2019-11" db="EMBL/GenBank/DDBJ databases">
        <title>Whole genome sequence of Haloferax sp. MBLA0078.</title>
        <authorList>
            <person name="Seo M.-J."/>
            <person name="Cho E.-S."/>
        </authorList>
    </citation>
    <scope>NUCLEOTIDE SEQUENCE [LARGE SCALE GENOMIC DNA]</scope>
    <source>
        <strain evidence="2 3">MBLA0078</strain>
    </source>
</reference>
<feature type="transmembrane region" description="Helical" evidence="1">
    <location>
        <begin position="21"/>
        <end position="40"/>
    </location>
</feature>
<protein>
    <submittedName>
        <fullName evidence="2">Uncharacterized protein</fullName>
    </submittedName>
</protein>
<organism evidence="2 3">
    <name type="scientific">Haloferax marinum</name>
    <dbReference type="NCBI Taxonomy" id="2666143"/>
    <lineage>
        <taxon>Archaea</taxon>
        <taxon>Methanobacteriati</taxon>
        <taxon>Methanobacteriota</taxon>
        <taxon>Stenosarchaea group</taxon>
        <taxon>Halobacteria</taxon>
        <taxon>Halobacteriales</taxon>
        <taxon>Haloferacaceae</taxon>
        <taxon>Haloferax</taxon>
    </lineage>
</organism>
<feature type="transmembrane region" description="Helical" evidence="1">
    <location>
        <begin position="65"/>
        <end position="88"/>
    </location>
</feature>
<dbReference type="RefSeq" id="WP_151112642.1">
    <property type="nucleotide sequence ID" value="NZ_WKJQ01000001.1"/>
</dbReference>
<proteinExistence type="predicted"/>
<dbReference type="Proteomes" id="UP000443423">
    <property type="component" value="Unassembled WGS sequence"/>
</dbReference>
<dbReference type="AlphaFoldDB" id="A0A6A8G7Y1"/>
<evidence type="ECO:0000313" key="3">
    <source>
        <dbReference type="Proteomes" id="UP000443423"/>
    </source>
</evidence>
<dbReference type="EMBL" id="WKJQ01000001">
    <property type="protein sequence ID" value="MRW97390.1"/>
    <property type="molecule type" value="Genomic_DNA"/>
</dbReference>
<dbReference type="OrthoDB" id="293575at2157"/>
<evidence type="ECO:0000256" key="1">
    <source>
        <dbReference type="SAM" id="Phobius"/>
    </source>
</evidence>
<evidence type="ECO:0000313" key="2">
    <source>
        <dbReference type="EMBL" id="MRW97390.1"/>
    </source>
</evidence>
<gene>
    <name evidence="2" type="ORF">GJR99_12505</name>
</gene>
<accession>A0A6A8G7Y1</accession>